<dbReference type="InterPro" id="IPR000719">
    <property type="entry name" value="Prot_kinase_dom"/>
</dbReference>
<dbReference type="PROSITE" id="PS00108">
    <property type="entry name" value="PROTEIN_KINASE_ST"/>
    <property type="match status" value="1"/>
</dbReference>
<dbReference type="SUPFAM" id="SSF48452">
    <property type="entry name" value="TPR-like"/>
    <property type="match status" value="4"/>
</dbReference>
<evidence type="ECO:0000256" key="1">
    <source>
        <dbReference type="ARBA" id="ARBA00022741"/>
    </source>
</evidence>
<evidence type="ECO:0000259" key="4">
    <source>
        <dbReference type="PROSITE" id="PS50011"/>
    </source>
</evidence>
<dbReference type="GO" id="GO:0004674">
    <property type="term" value="F:protein serine/threonine kinase activity"/>
    <property type="evidence" value="ECO:0007669"/>
    <property type="project" value="UniProtKB-EC"/>
</dbReference>
<dbReference type="PROSITE" id="PS50011">
    <property type="entry name" value="PROTEIN_KINASE_DOM"/>
    <property type="match status" value="1"/>
</dbReference>
<dbReference type="InterPro" id="IPR017441">
    <property type="entry name" value="Protein_kinase_ATP_BS"/>
</dbReference>
<feature type="domain" description="Protein kinase" evidence="4">
    <location>
        <begin position="40"/>
        <end position="317"/>
    </location>
</feature>
<sequence length="1031" mass="112032">MSTADLQTKVVSSVGAEASLSASGGLADSVLETIDRLGRYVLLDRLGRGAFGTVWTAYDPQLDRRVAIKLVYGRERAKSELDATRDELLSEAQLLAQLSHPNVVAIHDVGLVKSDTNDALRAVAGVFIVMEHLSGPTLAEWLGGGDQHELSELLRVFVEAGRGLGAAHARDLVHLDFKPGNVMFGADGRVRVLDFGLARVGRQLRARAGGTGRTRVAGTPAYMAPEQHLGEPADSRADQYAFCVSLWEALYCQRPFLGDDAAGLLAAKRDGVPKLAPASIRLVHVHAALERGLSFDPKHRFETMEQLLDVLLDDPRLRRRRWVAGVALVAGLLAAGFGLARASDQAAIDPCALPAGEFEGVWDPQRRAAVEAAFEATGVGFAGETFEQVALGLDRQIAEWSAVREQVCRATLIDAEVPVEIMSEQLLCLDRRLRSIAGLSETLLAADPELVARARDSVLALEDPHGCRVETQRDQYGLAGVLEDDRRIALLSVEDALARARVLGEFGRYDAGLEAAEQAIDRATRLDDHKGLARAQRERGHLLRELGRPDEARDASMAALTQAAQLDARELESMILIDLVLTHTARGDFARALGIRELLETRIDPARTPELAARVHLNASVMHERQQHWDEAVAELDAASALVETLPDRSAGLRSQIHVNYGNIMVSSGRDFARGAAEYRRAIELWTNAYGSHHPLIAKTRLNLSAVEFRRGDHAGAIALLEAALINLERLYGSDHPHVSMCHQNLGAMRSVTGEFPEALRHTQRSLELTAAKLGREHPDYATTERNLATLLMLLGRHGDARDHFAHAAAVYEGSYDAHDSRRMAAQAELAEVTWWLGEYELARNYAAQAALGLAEAEPAEVRRIGPLSTLAMLELHDGDLAAAHAHARELVEFSASVLGPDSADVARARTQLAEILREMGDFDEAREQLTLALAALTRKDASAHPFAWAVRLELGRLALDEGQPDAAIEQLEAALALTQGPHGAEVYAAIIELELARALAGRARARADQLGAHGLATLARYGVRPDLQLR</sequence>
<dbReference type="InterPro" id="IPR011009">
    <property type="entry name" value="Kinase-like_dom_sf"/>
</dbReference>
<dbReference type="InterPro" id="IPR019734">
    <property type="entry name" value="TPR_rpt"/>
</dbReference>
<evidence type="ECO:0000256" key="3">
    <source>
        <dbReference type="PROSITE-ProRule" id="PRU10141"/>
    </source>
</evidence>
<dbReference type="Gene3D" id="1.25.40.10">
    <property type="entry name" value="Tetratricopeptide repeat domain"/>
    <property type="match status" value="3"/>
</dbReference>
<dbReference type="Pfam" id="PF13424">
    <property type="entry name" value="TPR_12"/>
    <property type="match status" value="2"/>
</dbReference>
<dbReference type="RefSeq" id="WP_106089356.1">
    <property type="nucleotide sequence ID" value="NZ_PVNL01000047.1"/>
</dbReference>
<gene>
    <name evidence="5" type="primary">pknA_3</name>
    <name evidence="5" type="ORF">ENSA7_23290</name>
</gene>
<dbReference type="EC" id="2.7.11.1" evidence="5"/>
<dbReference type="Gene3D" id="3.30.200.20">
    <property type="entry name" value="Phosphorylase Kinase, domain 1"/>
    <property type="match status" value="1"/>
</dbReference>
<name>A0A2S9YS42_9BACT</name>
<evidence type="ECO:0000313" key="6">
    <source>
        <dbReference type="Proteomes" id="UP000238823"/>
    </source>
</evidence>
<dbReference type="CDD" id="cd14014">
    <property type="entry name" value="STKc_PknB_like"/>
    <property type="match status" value="1"/>
</dbReference>
<evidence type="ECO:0000313" key="5">
    <source>
        <dbReference type="EMBL" id="PRQ07890.1"/>
    </source>
</evidence>
<accession>A0A2S9YS42</accession>
<dbReference type="AlphaFoldDB" id="A0A2S9YS42"/>
<reference evidence="5 6" key="1">
    <citation type="submission" date="2018-03" db="EMBL/GenBank/DDBJ databases">
        <title>Draft Genome Sequences of the Obligatory Marine Myxobacteria Enhygromyxa salina SWB007.</title>
        <authorList>
            <person name="Poehlein A."/>
            <person name="Moghaddam J.A."/>
            <person name="Harms H."/>
            <person name="Alanjari M."/>
            <person name="Koenig G.M."/>
            <person name="Daniel R."/>
            <person name="Schaeberle T.F."/>
        </authorList>
    </citation>
    <scope>NUCLEOTIDE SEQUENCE [LARGE SCALE GENOMIC DNA]</scope>
    <source>
        <strain evidence="5 6">SWB007</strain>
    </source>
</reference>
<dbReference type="GO" id="GO:0005524">
    <property type="term" value="F:ATP binding"/>
    <property type="evidence" value="ECO:0007669"/>
    <property type="project" value="UniProtKB-UniRule"/>
</dbReference>
<dbReference type="Pfam" id="PF00069">
    <property type="entry name" value="Pkinase"/>
    <property type="match status" value="1"/>
</dbReference>
<dbReference type="Proteomes" id="UP000238823">
    <property type="component" value="Unassembled WGS sequence"/>
</dbReference>
<dbReference type="SUPFAM" id="SSF56112">
    <property type="entry name" value="Protein kinase-like (PK-like)"/>
    <property type="match status" value="1"/>
</dbReference>
<comment type="caution">
    <text evidence="5">The sequence shown here is derived from an EMBL/GenBank/DDBJ whole genome shotgun (WGS) entry which is preliminary data.</text>
</comment>
<organism evidence="5 6">
    <name type="scientific">Enhygromyxa salina</name>
    <dbReference type="NCBI Taxonomy" id="215803"/>
    <lineage>
        <taxon>Bacteria</taxon>
        <taxon>Pseudomonadati</taxon>
        <taxon>Myxococcota</taxon>
        <taxon>Polyangia</taxon>
        <taxon>Nannocystales</taxon>
        <taxon>Nannocystaceae</taxon>
        <taxon>Enhygromyxa</taxon>
    </lineage>
</organism>
<dbReference type="PANTHER" id="PTHR44329">
    <property type="entry name" value="SERINE/THREONINE-PROTEIN KINASE TNNI3K-RELATED"/>
    <property type="match status" value="1"/>
</dbReference>
<dbReference type="InterPro" id="IPR008271">
    <property type="entry name" value="Ser/Thr_kinase_AS"/>
</dbReference>
<feature type="binding site" evidence="3">
    <location>
        <position position="69"/>
    </location>
    <ligand>
        <name>ATP</name>
        <dbReference type="ChEBI" id="CHEBI:30616"/>
    </ligand>
</feature>
<evidence type="ECO:0000256" key="2">
    <source>
        <dbReference type="ARBA" id="ARBA00022840"/>
    </source>
</evidence>
<dbReference type="OrthoDB" id="5456007at2"/>
<protein>
    <submittedName>
        <fullName evidence="5">Serine/threonine-protein kinase PknA</fullName>
        <ecNumber evidence="5">2.7.11.1</ecNumber>
    </submittedName>
</protein>
<keyword evidence="5" id="KW-0808">Transferase</keyword>
<keyword evidence="1 3" id="KW-0547">Nucleotide-binding</keyword>
<keyword evidence="5" id="KW-0418">Kinase</keyword>
<proteinExistence type="predicted"/>
<dbReference type="PROSITE" id="PS00107">
    <property type="entry name" value="PROTEIN_KINASE_ATP"/>
    <property type="match status" value="1"/>
</dbReference>
<dbReference type="EMBL" id="PVNL01000047">
    <property type="protein sequence ID" value="PRQ07890.1"/>
    <property type="molecule type" value="Genomic_DNA"/>
</dbReference>
<keyword evidence="2 3" id="KW-0067">ATP-binding</keyword>
<dbReference type="Gene3D" id="1.10.510.10">
    <property type="entry name" value="Transferase(Phosphotransferase) domain 1"/>
    <property type="match status" value="1"/>
</dbReference>
<dbReference type="SMART" id="SM00028">
    <property type="entry name" value="TPR"/>
    <property type="match status" value="8"/>
</dbReference>
<dbReference type="InterPro" id="IPR011990">
    <property type="entry name" value="TPR-like_helical_dom_sf"/>
</dbReference>
<dbReference type="InterPro" id="IPR051681">
    <property type="entry name" value="Ser/Thr_Kinases-Pseudokinases"/>
</dbReference>